<dbReference type="InterPro" id="IPR011051">
    <property type="entry name" value="RmlC_Cupin_sf"/>
</dbReference>
<dbReference type="InterPro" id="IPR014710">
    <property type="entry name" value="RmlC-like_jellyroll"/>
</dbReference>
<proteinExistence type="predicted"/>
<accession>A0ABP6QDF2</accession>
<sequence length="102" mass="11174">MTSSHATIVDPDAHHVLFENDHVRVVQARASRGWASAMHSHPPMVVVNLGTGRQKVTWPDGTTQIVDLNPGAVVWQEESFDHSWELLAGEVDVVLVEIKSAA</sequence>
<dbReference type="Gene3D" id="2.60.120.10">
    <property type="entry name" value="Jelly Rolls"/>
    <property type="match status" value="1"/>
</dbReference>
<keyword evidence="2" id="KW-1185">Reference proteome</keyword>
<evidence type="ECO:0000313" key="2">
    <source>
        <dbReference type="Proteomes" id="UP001501237"/>
    </source>
</evidence>
<gene>
    <name evidence="1" type="ORF">GCM10010468_47570</name>
</gene>
<evidence type="ECO:0000313" key="1">
    <source>
        <dbReference type="EMBL" id="GAA3222036.1"/>
    </source>
</evidence>
<evidence type="ECO:0008006" key="3">
    <source>
        <dbReference type="Google" id="ProtNLM"/>
    </source>
</evidence>
<name>A0ABP6QDF2_9ACTN</name>
<dbReference type="RefSeq" id="WP_344832084.1">
    <property type="nucleotide sequence ID" value="NZ_BAAAUV010000012.1"/>
</dbReference>
<dbReference type="Proteomes" id="UP001501237">
    <property type="component" value="Unassembled WGS sequence"/>
</dbReference>
<dbReference type="SUPFAM" id="SSF51182">
    <property type="entry name" value="RmlC-like cupins"/>
    <property type="match status" value="1"/>
</dbReference>
<reference evidence="2" key="1">
    <citation type="journal article" date="2019" name="Int. J. Syst. Evol. Microbiol.">
        <title>The Global Catalogue of Microorganisms (GCM) 10K type strain sequencing project: providing services to taxonomists for standard genome sequencing and annotation.</title>
        <authorList>
            <consortium name="The Broad Institute Genomics Platform"/>
            <consortium name="The Broad Institute Genome Sequencing Center for Infectious Disease"/>
            <person name="Wu L."/>
            <person name="Ma J."/>
        </authorList>
    </citation>
    <scope>NUCLEOTIDE SEQUENCE [LARGE SCALE GENOMIC DNA]</scope>
    <source>
        <strain evidence="2">JCM 9377</strain>
    </source>
</reference>
<organism evidence="1 2">
    <name type="scientific">Actinocorallia longicatena</name>
    <dbReference type="NCBI Taxonomy" id="111803"/>
    <lineage>
        <taxon>Bacteria</taxon>
        <taxon>Bacillati</taxon>
        <taxon>Actinomycetota</taxon>
        <taxon>Actinomycetes</taxon>
        <taxon>Streptosporangiales</taxon>
        <taxon>Thermomonosporaceae</taxon>
        <taxon>Actinocorallia</taxon>
    </lineage>
</organism>
<protein>
    <recommendedName>
        <fullName evidence="3">Cupin</fullName>
    </recommendedName>
</protein>
<dbReference type="EMBL" id="BAAAUV010000012">
    <property type="protein sequence ID" value="GAA3222036.1"/>
    <property type="molecule type" value="Genomic_DNA"/>
</dbReference>
<comment type="caution">
    <text evidence="1">The sequence shown here is derived from an EMBL/GenBank/DDBJ whole genome shotgun (WGS) entry which is preliminary data.</text>
</comment>